<feature type="domain" description="Polyvalent protein metallopeptidase" evidence="2">
    <location>
        <begin position="142"/>
        <end position="274"/>
    </location>
</feature>
<dbReference type="PIRSF" id="PIRSF037112">
    <property type="entry name" value="Antirestriction_ArdC"/>
    <property type="match status" value="1"/>
</dbReference>
<feature type="domain" description="N-terminal" evidence="1">
    <location>
        <begin position="2"/>
        <end position="116"/>
    </location>
</feature>
<evidence type="ECO:0000313" key="3">
    <source>
        <dbReference type="EMBL" id="MBJ6750970.1"/>
    </source>
</evidence>
<evidence type="ECO:0000259" key="2">
    <source>
        <dbReference type="Pfam" id="PF18818"/>
    </source>
</evidence>
<sequence length="302" mass="33816">MDIYQTVTDRIVALLEAGTCPWKRSWSAGSGMPRNLVSKKEYRGINPFILGAMPYSSPYWLTYRQAASLGGHVKRGEKSTMVVFWKMLDKKASTDQIEEANTKHGKIPMLKFYNVFSIEQCEGLTLPPDPEETINEFTPIEKAEQIVQGYKRAPIIRYGGNRAFFRPADDLVQMPYQHTFEHNEDFYAVLYHELGHSTGAKHRLARKEVVELNTFDSHERGVEELVAEFTASFLCAHAGISSETIDMSASYIDGWLSVLKGPKGDKKMLVVAAARAQAAADLILNMRPGENSETDVTEGSAE</sequence>
<dbReference type="InterPro" id="IPR041459">
    <property type="entry name" value="MPTase-PolyVal"/>
</dbReference>
<proteinExistence type="predicted"/>
<name>A0ABS0YFA4_9BACT</name>
<evidence type="ECO:0000313" key="4">
    <source>
        <dbReference type="Proteomes" id="UP000614714"/>
    </source>
</evidence>
<gene>
    <name evidence="3" type="ORF">JFN91_12170</name>
</gene>
<accession>A0ABS0YFA4</accession>
<dbReference type="Proteomes" id="UP000614714">
    <property type="component" value="Unassembled WGS sequence"/>
</dbReference>
<protein>
    <submittedName>
        <fullName evidence="3">DUF1738 domain-containing protein</fullName>
    </submittedName>
</protein>
<reference evidence="3 4" key="1">
    <citation type="submission" date="2020-12" db="EMBL/GenBank/DDBJ databases">
        <title>Geomonas sp. Red421, isolated from paddy soil.</title>
        <authorList>
            <person name="Xu Z."/>
            <person name="Zhang Z."/>
            <person name="Masuda Y."/>
            <person name="Itoh H."/>
            <person name="Senoo K."/>
        </authorList>
    </citation>
    <scope>NUCLEOTIDE SEQUENCE [LARGE SCALE GENOMIC DNA]</scope>
    <source>
        <strain evidence="3 4">Red421</strain>
    </source>
</reference>
<dbReference type="InterPro" id="IPR017113">
    <property type="entry name" value="Antirestriction_ArdC"/>
</dbReference>
<dbReference type="Pfam" id="PF08401">
    <property type="entry name" value="ArdcN"/>
    <property type="match status" value="1"/>
</dbReference>
<organism evidence="3 4">
    <name type="scientific">Geomonas anaerohicana</name>
    <dbReference type="NCBI Taxonomy" id="2798583"/>
    <lineage>
        <taxon>Bacteria</taxon>
        <taxon>Pseudomonadati</taxon>
        <taxon>Thermodesulfobacteriota</taxon>
        <taxon>Desulfuromonadia</taxon>
        <taxon>Geobacterales</taxon>
        <taxon>Geobacteraceae</taxon>
        <taxon>Geomonas</taxon>
    </lineage>
</organism>
<dbReference type="InterPro" id="IPR013610">
    <property type="entry name" value="ArdC_N"/>
</dbReference>
<dbReference type="EMBL" id="JAEMHL010000005">
    <property type="protein sequence ID" value="MBJ6750970.1"/>
    <property type="molecule type" value="Genomic_DNA"/>
</dbReference>
<comment type="caution">
    <text evidence="3">The sequence shown here is derived from an EMBL/GenBank/DDBJ whole genome shotgun (WGS) entry which is preliminary data.</text>
</comment>
<keyword evidence="4" id="KW-1185">Reference proteome</keyword>
<evidence type="ECO:0000259" key="1">
    <source>
        <dbReference type="Pfam" id="PF08401"/>
    </source>
</evidence>
<dbReference type="Pfam" id="PF18818">
    <property type="entry name" value="MPTase-PolyVal"/>
    <property type="match status" value="1"/>
</dbReference>
<dbReference type="RefSeq" id="WP_199389450.1">
    <property type="nucleotide sequence ID" value="NZ_JAEMHL010000005.1"/>
</dbReference>